<dbReference type="SUPFAM" id="SSF53335">
    <property type="entry name" value="S-adenosyl-L-methionine-dependent methyltransferases"/>
    <property type="match status" value="1"/>
</dbReference>
<dbReference type="Proteomes" id="UP000612585">
    <property type="component" value="Unassembled WGS sequence"/>
</dbReference>
<dbReference type="Pfam" id="PF08241">
    <property type="entry name" value="Methyltransf_11"/>
    <property type="match status" value="1"/>
</dbReference>
<evidence type="ECO:0000313" key="3">
    <source>
        <dbReference type="Proteomes" id="UP000612585"/>
    </source>
</evidence>
<dbReference type="InterPro" id="IPR029063">
    <property type="entry name" value="SAM-dependent_MTases_sf"/>
</dbReference>
<evidence type="ECO:0000259" key="1">
    <source>
        <dbReference type="Pfam" id="PF08241"/>
    </source>
</evidence>
<dbReference type="GO" id="GO:0008757">
    <property type="term" value="F:S-adenosylmethionine-dependent methyltransferase activity"/>
    <property type="evidence" value="ECO:0007669"/>
    <property type="project" value="InterPro"/>
</dbReference>
<dbReference type="PANTHER" id="PTHR43591">
    <property type="entry name" value="METHYLTRANSFERASE"/>
    <property type="match status" value="1"/>
</dbReference>
<gene>
    <name evidence="2" type="ORF">Vau01_093360</name>
</gene>
<protein>
    <recommendedName>
        <fullName evidence="1">Methyltransferase type 11 domain-containing protein</fullName>
    </recommendedName>
</protein>
<reference evidence="2" key="1">
    <citation type="submission" date="2021-01" db="EMBL/GenBank/DDBJ databases">
        <title>Whole genome shotgun sequence of Virgisporangium aurantiacum NBRC 16421.</title>
        <authorList>
            <person name="Komaki H."/>
            <person name="Tamura T."/>
        </authorList>
    </citation>
    <scope>NUCLEOTIDE SEQUENCE</scope>
    <source>
        <strain evidence="2">NBRC 16421</strain>
    </source>
</reference>
<evidence type="ECO:0000313" key="2">
    <source>
        <dbReference type="EMBL" id="GIJ61820.1"/>
    </source>
</evidence>
<keyword evidence="3" id="KW-1185">Reference proteome</keyword>
<dbReference type="AlphaFoldDB" id="A0A8J3ZHU0"/>
<dbReference type="InterPro" id="IPR013216">
    <property type="entry name" value="Methyltransf_11"/>
</dbReference>
<accession>A0A8J3ZHU0</accession>
<dbReference type="Gene3D" id="3.40.50.150">
    <property type="entry name" value="Vaccinia Virus protein VP39"/>
    <property type="match status" value="1"/>
</dbReference>
<dbReference type="PANTHER" id="PTHR43591:SF24">
    <property type="entry name" value="2-METHOXY-6-POLYPRENYL-1,4-BENZOQUINOL METHYLASE, MITOCHONDRIAL"/>
    <property type="match status" value="1"/>
</dbReference>
<name>A0A8J3ZHU0_9ACTN</name>
<feature type="domain" description="Methyltransferase type 11" evidence="1">
    <location>
        <begin position="27"/>
        <end position="124"/>
    </location>
</feature>
<comment type="caution">
    <text evidence="2">The sequence shown here is derived from an EMBL/GenBank/DDBJ whole genome shotgun (WGS) entry which is preliminary data.</text>
</comment>
<dbReference type="CDD" id="cd02440">
    <property type="entry name" value="AdoMet_MTases"/>
    <property type="match status" value="1"/>
</dbReference>
<proteinExistence type="predicted"/>
<organism evidence="2 3">
    <name type="scientific">Virgisporangium aurantiacum</name>
    <dbReference type="NCBI Taxonomy" id="175570"/>
    <lineage>
        <taxon>Bacteria</taxon>
        <taxon>Bacillati</taxon>
        <taxon>Actinomycetota</taxon>
        <taxon>Actinomycetes</taxon>
        <taxon>Micromonosporales</taxon>
        <taxon>Micromonosporaceae</taxon>
        <taxon>Virgisporangium</taxon>
    </lineage>
</organism>
<dbReference type="EMBL" id="BOPG01000071">
    <property type="protein sequence ID" value="GIJ61820.1"/>
    <property type="molecule type" value="Genomic_DNA"/>
</dbReference>
<sequence length="191" mass="19992">MLNRANRNAVAAAVDALAPAPGNVVADIGFGGGMGLALLLDRVGSTGRVHGVDISPVMLDRVRYRHRRAVADGRLALHEASMTDLPLPDGSLDAAMTINTIYFVPDTVFAELARALSPTGRLVLGLGDPDAMRRDPVTAHGFRLRPLAEVHAALTAAGLTPVDHRRVGPGPDSFHLLVARSATDPAPPPPT</sequence>